<sequence length="139" mass="15668">MILTNHAITGAALASLVPNEPLIGFSVGFLSHFVLDAIPHWDYKLGSKKEDGNKMNDDLAINRKFIKDILKIGTDGMTGLLLAYFLFSFYMKVSVFAVLCGAIGAMTPDALQFVYMKWRYEPLISLQRFHIWIHADEVK</sequence>
<protein>
    <submittedName>
        <fullName evidence="1">Uncharacterized protein</fullName>
    </submittedName>
</protein>
<evidence type="ECO:0000313" key="2">
    <source>
        <dbReference type="Proteomes" id="UP000177276"/>
    </source>
</evidence>
<proteinExistence type="predicted"/>
<dbReference type="Proteomes" id="UP000177276">
    <property type="component" value="Unassembled WGS sequence"/>
</dbReference>
<dbReference type="EMBL" id="MHWS01000003">
    <property type="protein sequence ID" value="OHB12847.1"/>
    <property type="molecule type" value="Genomic_DNA"/>
</dbReference>
<name>A0A1G2UTX8_9BACT</name>
<evidence type="ECO:0000313" key="1">
    <source>
        <dbReference type="EMBL" id="OHB12847.1"/>
    </source>
</evidence>
<gene>
    <name evidence="1" type="ORF">A3G46_02430</name>
</gene>
<accession>A0A1G2UTX8</accession>
<comment type="caution">
    <text evidence="1">The sequence shown here is derived from an EMBL/GenBank/DDBJ whole genome shotgun (WGS) entry which is preliminary data.</text>
</comment>
<dbReference type="AlphaFoldDB" id="A0A1G2UTX8"/>
<reference evidence="1 2" key="1">
    <citation type="journal article" date="2016" name="Nat. Commun.">
        <title>Thousands of microbial genomes shed light on interconnected biogeochemical processes in an aquifer system.</title>
        <authorList>
            <person name="Anantharaman K."/>
            <person name="Brown C.T."/>
            <person name="Hug L.A."/>
            <person name="Sharon I."/>
            <person name="Castelle C.J."/>
            <person name="Probst A.J."/>
            <person name="Thomas B.C."/>
            <person name="Singh A."/>
            <person name="Wilkins M.J."/>
            <person name="Karaoz U."/>
            <person name="Brodie E.L."/>
            <person name="Williams K.H."/>
            <person name="Hubbard S.S."/>
            <person name="Banfield J.F."/>
        </authorList>
    </citation>
    <scope>NUCLEOTIDE SEQUENCE [LARGE SCALE GENOMIC DNA]</scope>
</reference>
<organism evidence="1 2">
    <name type="scientific">Candidatus Zambryskibacteria bacterium RIFCSPLOWO2_12_FULL_39_16</name>
    <dbReference type="NCBI Taxonomy" id="1802775"/>
    <lineage>
        <taxon>Bacteria</taxon>
        <taxon>Candidatus Zambryskiibacteriota</taxon>
    </lineage>
</organism>